<feature type="chain" id="PRO_5045900158" evidence="1">
    <location>
        <begin position="19"/>
        <end position="210"/>
    </location>
</feature>
<evidence type="ECO:0000259" key="2">
    <source>
        <dbReference type="PROSITE" id="PS50041"/>
    </source>
</evidence>
<dbReference type="Proteomes" id="UP000694865">
    <property type="component" value="Unplaced"/>
</dbReference>
<dbReference type="PROSITE" id="PS50041">
    <property type="entry name" value="C_TYPE_LECTIN_2"/>
    <property type="match status" value="1"/>
</dbReference>
<evidence type="ECO:0000313" key="3">
    <source>
        <dbReference type="Proteomes" id="UP000694865"/>
    </source>
</evidence>
<reference evidence="4" key="1">
    <citation type="submission" date="2025-08" db="UniProtKB">
        <authorList>
            <consortium name="RefSeq"/>
        </authorList>
    </citation>
    <scope>IDENTIFICATION</scope>
    <source>
        <tissue evidence="4">Testes</tissue>
    </source>
</reference>
<feature type="domain" description="C-type lectin" evidence="2">
    <location>
        <begin position="74"/>
        <end position="192"/>
    </location>
</feature>
<dbReference type="PANTHER" id="PTHR22803">
    <property type="entry name" value="MANNOSE, PHOSPHOLIPASE, LECTIN RECEPTOR RELATED"/>
    <property type="match status" value="1"/>
</dbReference>
<organism evidence="3 4">
    <name type="scientific">Saccoglossus kowalevskii</name>
    <name type="common">Acorn worm</name>
    <dbReference type="NCBI Taxonomy" id="10224"/>
    <lineage>
        <taxon>Eukaryota</taxon>
        <taxon>Metazoa</taxon>
        <taxon>Hemichordata</taxon>
        <taxon>Enteropneusta</taxon>
        <taxon>Harrimaniidae</taxon>
        <taxon>Saccoglossus</taxon>
    </lineage>
</organism>
<accession>A0ABM0LZW8</accession>
<keyword evidence="1" id="KW-0732">Signal</keyword>
<feature type="signal peptide" evidence="1">
    <location>
        <begin position="1"/>
        <end position="18"/>
    </location>
</feature>
<dbReference type="Pfam" id="PF00059">
    <property type="entry name" value="Lectin_C"/>
    <property type="match status" value="1"/>
</dbReference>
<dbReference type="SUPFAM" id="SSF56436">
    <property type="entry name" value="C-type lectin-like"/>
    <property type="match status" value="1"/>
</dbReference>
<protein>
    <submittedName>
        <fullName evidence="4">C-type lectin domain family 10 member A-like</fullName>
    </submittedName>
</protein>
<dbReference type="RefSeq" id="XP_006813309.1">
    <property type="nucleotide sequence ID" value="XM_006813246.1"/>
</dbReference>
<dbReference type="InterPro" id="IPR016186">
    <property type="entry name" value="C-type_lectin-like/link_sf"/>
</dbReference>
<keyword evidence="3" id="KW-1185">Reference proteome</keyword>
<gene>
    <name evidence="4" type="primary">LOC102804650</name>
</gene>
<dbReference type="Gene3D" id="3.10.100.10">
    <property type="entry name" value="Mannose-Binding Protein A, subunit A"/>
    <property type="match status" value="1"/>
</dbReference>
<evidence type="ECO:0000313" key="4">
    <source>
        <dbReference type="RefSeq" id="XP_006813309.1"/>
    </source>
</evidence>
<dbReference type="InterPro" id="IPR001304">
    <property type="entry name" value="C-type_lectin-like"/>
</dbReference>
<dbReference type="InterPro" id="IPR016187">
    <property type="entry name" value="CTDL_fold"/>
</dbReference>
<evidence type="ECO:0000256" key="1">
    <source>
        <dbReference type="SAM" id="SignalP"/>
    </source>
</evidence>
<dbReference type="InterPro" id="IPR050111">
    <property type="entry name" value="C-type_lectin/snaclec_domain"/>
</dbReference>
<dbReference type="GeneID" id="102804650"/>
<sequence>MSCKERLMLLILFPLLVASSENGFEQIVDSRRCNLSALYVIERRLTDLAEDMQRALHQVIDSDTGMCPPEWLPFQSSCYWFSPSDVLMNWDEAAEHCNTMNAYLAVPNTPAENMYLYEQCYPLRKYVHPVPGLAMWLLGCTDVENEGTWVCLDNTILSYDAWKSGEPNNYAGNEHRLSLDMRDGAPPAVWNDIISTEWNAQFICERAQGI</sequence>
<dbReference type="SMART" id="SM00034">
    <property type="entry name" value="CLECT"/>
    <property type="match status" value="1"/>
</dbReference>
<proteinExistence type="predicted"/>
<name>A0ABM0LZW8_SACKO</name>